<dbReference type="Proteomes" id="UP000053989">
    <property type="component" value="Unassembled WGS sequence"/>
</dbReference>
<reference evidence="3 4" key="1">
    <citation type="submission" date="2014-04" db="EMBL/GenBank/DDBJ databases">
        <authorList>
            <consortium name="DOE Joint Genome Institute"/>
            <person name="Kuo A."/>
            <person name="Kohler A."/>
            <person name="Nagy L.G."/>
            <person name="Floudas D."/>
            <person name="Copeland A."/>
            <person name="Barry K.W."/>
            <person name="Cichocki N."/>
            <person name="Veneault-Fourrey C."/>
            <person name="LaButti K."/>
            <person name="Lindquist E.A."/>
            <person name="Lipzen A."/>
            <person name="Lundell T."/>
            <person name="Morin E."/>
            <person name="Murat C."/>
            <person name="Sun H."/>
            <person name="Tunlid A."/>
            <person name="Henrissat B."/>
            <person name="Grigoriev I.V."/>
            <person name="Hibbett D.S."/>
            <person name="Martin F."/>
            <person name="Nordberg H.P."/>
            <person name="Cantor M.N."/>
            <person name="Hua S.X."/>
        </authorList>
    </citation>
    <scope>NUCLEOTIDE SEQUENCE [LARGE SCALE GENOMIC DNA]</scope>
    <source>
        <strain evidence="3 4">Foug A</strain>
    </source>
</reference>
<feature type="compositionally biased region" description="Low complexity" evidence="1">
    <location>
        <begin position="139"/>
        <end position="149"/>
    </location>
</feature>
<dbReference type="PANTHER" id="PTHR28125">
    <property type="entry name" value="MEIOTIC EXPRESSION UP-REGULATED PROTEIN 26"/>
    <property type="match status" value="1"/>
</dbReference>
<keyword evidence="4" id="KW-1185">Reference proteome</keyword>
<evidence type="ECO:0000313" key="4">
    <source>
        <dbReference type="Proteomes" id="UP000053989"/>
    </source>
</evidence>
<dbReference type="InParanoid" id="A0A0C3DV61"/>
<dbReference type="HOGENOM" id="CLU_035161_0_0_1"/>
<reference evidence="4" key="2">
    <citation type="submission" date="2015-01" db="EMBL/GenBank/DDBJ databases">
        <title>Evolutionary Origins and Diversification of the Mycorrhizal Mutualists.</title>
        <authorList>
            <consortium name="DOE Joint Genome Institute"/>
            <consortium name="Mycorrhizal Genomics Consortium"/>
            <person name="Kohler A."/>
            <person name="Kuo A."/>
            <person name="Nagy L.G."/>
            <person name="Floudas D."/>
            <person name="Copeland A."/>
            <person name="Barry K.W."/>
            <person name="Cichocki N."/>
            <person name="Veneault-Fourrey C."/>
            <person name="LaButti K."/>
            <person name="Lindquist E.A."/>
            <person name="Lipzen A."/>
            <person name="Lundell T."/>
            <person name="Morin E."/>
            <person name="Murat C."/>
            <person name="Riley R."/>
            <person name="Ohm R."/>
            <person name="Sun H."/>
            <person name="Tunlid A."/>
            <person name="Henrissat B."/>
            <person name="Grigoriev I.V."/>
            <person name="Hibbett D.S."/>
            <person name="Martin F."/>
        </authorList>
    </citation>
    <scope>NUCLEOTIDE SEQUENCE [LARGE SCALE GENOMIC DNA]</scope>
    <source>
        <strain evidence="4">Foug A</strain>
    </source>
</reference>
<gene>
    <name evidence="3" type="ORF">SCLCIDRAFT_633243</name>
</gene>
<feature type="region of interest" description="Disordered" evidence="1">
    <location>
        <begin position="134"/>
        <end position="164"/>
    </location>
</feature>
<dbReference type="EMBL" id="KN822028">
    <property type="protein sequence ID" value="KIM64490.1"/>
    <property type="molecule type" value="Genomic_DNA"/>
</dbReference>
<dbReference type="OrthoDB" id="5595379at2759"/>
<evidence type="ECO:0000259" key="2">
    <source>
        <dbReference type="Pfam" id="PF14616"/>
    </source>
</evidence>
<proteinExistence type="predicted"/>
<accession>A0A0C3DV61</accession>
<feature type="domain" description="Transcription regulator Rua1 C-terminal" evidence="2">
    <location>
        <begin position="407"/>
        <end position="547"/>
    </location>
</feature>
<feature type="compositionally biased region" description="Basic residues" evidence="1">
    <location>
        <begin position="273"/>
        <end position="292"/>
    </location>
</feature>
<dbReference type="PANTHER" id="PTHR28125:SF2">
    <property type="entry name" value="MEIOTIC EXPRESSION UP-REGULATED PROTEIN 26"/>
    <property type="match status" value="1"/>
</dbReference>
<dbReference type="AlphaFoldDB" id="A0A0C3DV61"/>
<dbReference type="InterPro" id="IPR028012">
    <property type="entry name" value="Rua1_C"/>
</dbReference>
<feature type="region of interest" description="Disordered" evidence="1">
    <location>
        <begin position="263"/>
        <end position="315"/>
    </location>
</feature>
<name>A0A0C3DV61_9AGAM</name>
<sequence length="572" mass="64133">MSDPHTPPRFTRMMSPTLLADAYSPVDSICEELPDAVHIRCSQTRHRDLMLTLSTMRDTPSSNFWHPSNVSYTLLSTRKRSQSLPSLGSVSPATPLVYPKFSPPFQENTPFDRQFSSDFPSLYSQLTECSPVARKDSFHSSPSVSSSLVRSEESSQNGDLSSDCFSSQPVSLMEKFLSVAPGNFTFSPPSDHRFPSRTASPYSAVSTLTPLSSQSIETPYTPNGTDTPLTSPFGYTGWDAPNTQTQECVQLGQGIDVDFPPVDSSPSFDVKPRRQAARRLKDGGRKRKRALSKTRAGTTTNGHPKAKKARTASQTETVLFTSEGDTSTRRRLPSSIQYHPQFTRLYRRFPASSYLESTDGMSVSRYDLPMLCLYFHHCSLTPSLSRLIPLLPGLKSPGGVYNPPYSVFDLYTPRFVKGRGTTKVGLCPVCVEPPSRGGNDEKIWLSMKFSAYNYHMQYSHGISATSHRPFSPPINFRTTERCSPAKHERSRILEGKCHRCKRWIPVESVKDMDIKVILISIVCPCHHNGVRVKVKELYWWKHAAACHRGTHIEGDDDYLEDDDVYHQIRALL</sequence>
<evidence type="ECO:0000313" key="3">
    <source>
        <dbReference type="EMBL" id="KIM64490.1"/>
    </source>
</evidence>
<dbReference type="STRING" id="1036808.A0A0C3DV61"/>
<evidence type="ECO:0000256" key="1">
    <source>
        <dbReference type="SAM" id="MobiDB-lite"/>
    </source>
</evidence>
<protein>
    <recommendedName>
        <fullName evidence="2">Transcription regulator Rua1 C-terminal domain-containing protein</fullName>
    </recommendedName>
</protein>
<organism evidence="3 4">
    <name type="scientific">Scleroderma citrinum Foug A</name>
    <dbReference type="NCBI Taxonomy" id="1036808"/>
    <lineage>
        <taxon>Eukaryota</taxon>
        <taxon>Fungi</taxon>
        <taxon>Dikarya</taxon>
        <taxon>Basidiomycota</taxon>
        <taxon>Agaricomycotina</taxon>
        <taxon>Agaricomycetes</taxon>
        <taxon>Agaricomycetidae</taxon>
        <taxon>Boletales</taxon>
        <taxon>Sclerodermatineae</taxon>
        <taxon>Sclerodermataceae</taxon>
        <taxon>Scleroderma</taxon>
    </lineage>
</organism>
<dbReference type="Pfam" id="PF14616">
    <property type="entry name" value="Rua1_C"/>
    <property type="match status" value="1"/>
</dbReference>